<evidence type="ECO:0000313" key="3">
    <source>
        <dbReference type="Proteomes" id="UP001595925"/>
    </source>
</evidence>
<reference evidence="2 3" key="1">
    <citation type="journal article" date="2019" name="Int. J. Syst. Evol. Microbiol.">
        <title>The Global Catalogue of Microorganisms (GCM) 10K type strain sequencing project: providing services to taxonomists for standard genome sequencing and annotation.</title>
        <authorList>
            <consortium name="The Broad Institute Genomics Platform"/>
            <consortium name="The Broad Institute Genome Sequencing Center for Infectious Disease"/>
            <person name="Wu L."/>
            <person name="Ma J."/>
        </authorList>
    </citation>
    <scope>NUCLEOTIDE SEQUENCE [LARGE SCALE GENOMIC DNA]</scope>
    <source>
        <strain evidence="2 3">CGMCC 1.15824</strain>
    </source>
</reference>
<feature type="transmembrane region" description="Helical" evidence="1">
    <location>
        <begin position="117"/>
        <end position="137"/>
    </location>
</feature>
<sequence>MRKYAITAAVLAGSLVLFVPLTVTALLGALETIGELFGLEPATGGAVTLLAVALGYVTAMEIARVRLHGFDELDRGSWPRRIARHAVLAAVSLAAGVVLADLLVEGVAVGIGNGQPVVAAGAAASLVALAWVTVRSLRAFRGGVRRPARPQ</sequence>
<keyword evidence="1" id="KW-0812">Transmembrane</keyword>
<dbReference type="Proteomes" id="UP001595925">
    <property type="component" value="Unassembled WGS sequence"/>
</dbReference>
<evidence type="ECO:0000256" key="1">
    <source>
        <dbReference type="SAM" id="Phobius"/>
    </source>
</evidence>
<keyword evidence="1" id="KW-1133">Transmembrane helix</keyword>
<keyword evidence="3" id="KW-1185">Reference proteome</keyword>
<name>A0ABD5QBK9_9EURY</name>
<keyword evidence="1" id="KW-0472">Membrane</keyword>
<dbReference type="RefSeq" id="WP_224828565.1">
    <property type="nucleotide sequence ID" value="NZ_JAIVEF010000007.1"/>
</dbReference>
<accession>A0ABD5QBK9</accession>
<proteinExistence type="predicted"/>
<protein>
    <submittedName>
        <fullName evidence="2">Uncharacterized protein</fullName>
    </submittedName>
</protein>
<gene>
    <name evidence="2" type="ORF">ACFPFO_04985</name>
</gene>
<feature type="transmembrane region" description="Helical" evidence="1">
    <location>
        <begin position="86"/>
        <end position="111"/>
    </location>
</feature>
<dbReference type="AlphaFoldDB" id="A0ABD5QBK9"/>
<organism evidence="2 3">
    <name type="scientific">Saliphagus infecundisoli</name>
    <dbReference type="NCBI Taxonomy" id="1849069"/>
    <lineage>
        <taxon>Archaea</taxon>
        <taxon>Methanobacteriati</taxon>
        <taxon>Methanobacteriota</taxon>
        <taxon>Stenosarchaea group</taxon>
        <taxon>Halobacteria</taxon>
        <taxon>Halobacteriales</taxon>
        <taxon>Natrialbaceae</taxon>
        <taxon>Saliphagus</taxon>
    </lineage>
</organism>
<dbReference type="EMBL" id="JBHSJG010000018">
    <property type="protein sequence ID" value="MFC4987128.1"/>
    <property type="molecule type" value="Genomic_DNA"/>
</dbReference>
<evidence type="ECO:0000313" key="2">
    <source>
        <dbReference type="EMBL" id="MFC4987128.1"/>
    </source>
</evidence>
<feature type="transmembrane region" description="Helical" evidence="1">
    <location>
        <begin position="44"/>
        <end position="65"/>
    </location>
</feature>
<comment type="caution">
    <text evidence="2">The sequence shown here is derived from an EMBL/GenBank/DDBJ whole genome shotgun (WGS) entry which is preliminary data.</text>
</comment>